<protein>
    <submittedName>
        <fullName evidence="3">Polysaccharide export protein</fullName>
    </submittedName>
</protein>
<dbReference type="RefSeq" id="WP_163964129.1">
    <property type="nucleotide sequence ID" value="NZ_JAAGNX010000002.1"/>
</dbReference>
<accession>A0A6B2M2H8</accession>
<evidence type="ECO:0000256" key="1">
    <source>
        <dbReference type="ARBA" id="ARBA00022729"/>
    </source>
</evidence>
<organism evidence="3 4">
    <name type="scientific">Oceanipulchritudo coccoides</name>
    <dbReference type="NCBI Taxonomy" id="2706888"/>
    <lineage>
        <taxon>Bacteria</taxon>
        <taxon>Pseudomonadati</taxon>
        <taxon>Verrucomicrobiota</taxon>
        <taxon>Opitutia</taxon>
        <taxon>Puniceicoccales</taxon>
        <taxon>Oceanipulchritudinaceae</taxon>
        <taxon>Oceanipulchritudo</taxon>
    </lineage>
</organism>
<gene>
    <name evidence="3" type="ORF">G0Q06_07730</name>
</gene>
<sequence length="215" mass="24147">MKRLEYTVLSRVVLTFLLFLITTGGIAQTAATPLPGIDERGAKFYKLRPGDTVQITVFNEPDLSVLQELDPNGVLIVPLLGRTDLGGLTLREAETRLEETYISEEYLIDPQVTVSVAEFAEQVFYIFGEVNQPGAKKFPRGKQSLDILEAITMAGDLSQYAKRSEIVVRRPIKGSDREEKIIVDLEKVIRGSKRGNEDLITIFPEDIIFVPERMF</sequence>
<dbReference type="EMBL" id="JAAGNX010000002">
    <property type="protein sequence ID" value="NDV62334.1"/>
    <property type="molecule type" value="Genomic_DNA"/>
</dbReference>
<dbReference type="Gene3D" id="3.10.560.10">
    <property type="entry name" value="Outer membrane lipoprotein wza domain like"/>
    <property type="match status" value="1"/>
</dbReference>
<proteinExistence type="predicted"/>
<dbReference type="Gene3D" id="3.30.1950.10">
    <property type="entry name" value="wza like domain"/>
    <property type="match status" value="1"/>
</dbReference>
<reference evidence="3 4" key="1">
    <citation type="submission" date="2020-02" db="EMBL/GenBank/DDBJ databases">
        <title>Albibacoteraceae fam. nov., the first described family within the subdivision 4 Verrucomicrobia.</title>
        <authorList>
            <person name="Xi F."/>
        </authorList>
    </citation>
    <scope>NUCLEOTIDE SEQUENCE [LARGE SCALE GENOMIC DNA]</scope>
    <source>
        <strain evidence="3 4">CK1056</strain>
    </source>
</reference>
<dbReference type="PANTHER" id="PTHR33619:SF3">
    <property type="entry name" value="POLYSACCHARIDE EXPORT PROTEIN GFCE-RELATED"/>
    <property type="match status" value="1"/>
</dbReference>
<evidence type="ECO:0000259" key="2">
    <source>
        <dbReference type="Pfam" id="PF02563"/>
    </source>
</evidence>
<feature type="domain" description="Polysaccharide export protein N-terminal" evidence="2">
    <location>
        <begin position="45"/>
        <end position="116"/>
    </location>
</feature>
<dbReference type="PANTHER" id="PTHR33619">
    <property type="entry name" value="POLYSACCHARIDE EXPORT PROTEIN GFCE-RELATED"/>
    <property type="match status" value="1"/>
</dbReference>
<comment type="caution">
    <text evidence="3">The sequence shown here is derived from an EMBL/GenBank/DDBJ whole genome shotgun (WGS) entry which is preliminary data.</text>
</comment>
<dbReference type="AlphaFoldDB" id="A0A6B2M2H8"/>
<dbReference type="GO" id="GO:0015159">
    <property type="term" value="F:polysaccharide transmembrane transporter activity"/>
    <property type="evidence" value="ECO:0007669"/>
    <property type="project" value="InterPro"/>
</dbReference>
<evidence type="ECO:0000313" key="3">
    <source>
        <dbReference type="EMBL" id="NDV62334.1"/>
    </source>
</evidence>
<evidence type="ECO:0000313" key="4">
    <source>
        <dbReference type="Proteomes" id="UP000478417"/>
    </source>
</evidence>
<keyword evidence="1" id="KW-0732">Signal</keyword>
<dbReference type="InterPro" id="IPR049712">
    <property type="entry name" value="Poly_export"/>
</dbReference>
<name>A0A6B2M2H8_9BACT</name>
<dbReference type="InterPro" id="IPR003715">
    <property type="entry name" value="Poly_export_N"/>
</dbReference>
<keyword evidence="4" id="KW-1185">Reference proteome</keyword>
<dbReference type="Pfam" id="PF02563">
    <property type="entry name" value="Poly_export"/>
    <property type="match status" value="1"/>
</dbReference>
<dbReference type="Proteomes" id="UP000478417">
    <property type="component" value="Unassembled WGS sequence"/>
</dbReference>